<dbReference type="SUPFAM" id="SSF118352">
    <property type="entry name" value="HSP33 redox switch-like"/>
    <property type="match status" value="1"/>
</dbReference>
<dbReference type="Pfam" id="PF01430">
    <property type="entry name" value="HSP33"/>
    <property type="match status" value="1"/>
</dbReference>
<reference evidence="6" key="1">
    <citation type="submission" date="2022-06" db="EMBL/GenBank/DDBJ databases">
        <title>New Polynucleobacter species.</title>
        <authorList>
            <person name="Hahn M.W."/>
        </authorList>
    </citation>
    <scope>NUCLEOTIDE SEQUENCE</scope>
    <source>
        <strain evidence="6">UK-FUSCHL-C3</strain>
    </source>
</reference>
<dbReference type="GO" id="GO:0051082">
    <property type="term" value="F:unfolded protein binding"/>
    <property type="evidence" value="ECO:0007669"/>
    <property type="project" value="InterPro"/>
</dbReference>
<dbReference type="CDD" id="cd00498">
    <property type="entry name" value="Hsp33"/>
    <property type="match status" value="1"/>
</dbReference>
<dbReference type="InterPro" id="IPR016154">
    <property type="entry name" value="Heat_shock_Hsp33_C"/>
</dbReference>
<proteinExistence type="predicted"/>
<name>A0AAU8A4G4_9BURK</name>
<dbReference type="GO" id="GO:0042026">
    <property type="term" value="P:protein refolding"/>
    <property type="evidence" value="ECO:0007669"/>
    <property type="project" value="TreeGrafter"/>
</dbReference>
<dbReference type="InterPro" id="IPR000397">
    <property type="entry name" value="Heat_shock_Hsp33"/>
</dbReference>
<sequence length="324" mass="35483">MNELLVFVCDGAPVRGEFVSLGSTWQSIVERRNDPPAVRALMGEFVAAATLLTASIKLDGTLIIQAQSQGPIQLLVVECTSQLEVRATVKLNPNVTEIPDNATLAELLDAEGSGRLAITLDPSDRKASQAPYQGIVALNRPSPSHPGLLEPIESVSEAIMLYMQNSEQLDTHVWLACGPDSVGGFLLQRLPDTGGASQYDPVMMSEGWERIQILGNTITNEELLTVSPETLLRRLFLEESTQYGVRSFPTRLVRFACRCSRQRVADVIRMLGQEEVDSILVEQGMVETTCDFCGMQYRFDPVDCKQAFASSTLTDAVRPPSKGH</sequence>
<dbReference type="PIRSF" id="PIRSF005261">
    <property type="entry name" value="Heat_shock_Hsp33"/>
    <property type="match status" value="1"/>
</dbReference>
<keyword evidence="4" id="KW-0143">Chaperone</keyword>
<keyword evidence="5" id="KW-0676">Redox-active center</keyword>
<keyword evidence="3" id="KW-1015">Disulfide bond</keyword>
<dbReference type="PANTHER" id="PTHR30111:SF1">
    <property type="entry name" value="33 KDA CHAPERONIN"/>
    <property type="match status" value="1"/>
</dbReference>
<dbReference type="GO" id="GO:0005737">
    <property type="term" value="C:cytoplasm"/>
    <property type="evidence" value="ECO:0007669"/>
    <property type="project" value="InterPro"/>
</dbReference>
<gene>
    <name evidence="6" type="ORF">NKE59_04725</name>
</gene>
<dbReference type="InterPro" id="IPR016153">
    <property type="entry name" value="Heat_shock_Hsp33_N"/>
</dbReference>
<evidence type="ECO:0000256" key="2">
    <source>
        <dbReference type="ARBA" id="ARBA00022833"/>
    </source>
</evidence>
<dbReference type="InterPro" id="IPR023212">
    <property type="entry name" value="Hsp33_helix_hairpin_bin_dom_sf"/>
</dbReference>
<dbReference type="RefSeq" id="WP_353439855.1">
    <property type="nucleotide sequence ID" value="NZ_CP099959.1"/>
</dbReference>
<dbReference type="GO" id="GO:0044183">
    <property type="term" value="F:protein folding chaperone"/>
    <property type="evidence" value="ECO:0007669"/>
    <property type="project" value="TreeGrafter"/>
</dbReference>
<keyword evidence="2" id="KW-0862">Zinc</keyword>
<evidence type="ECO:0000256" key="1">
    <source>
        <dbReference type="ARBA" id="ARBA00022490"/>
    </source>
</evidence>
<protein>
    <submittedName>
        <fullName evidence="6">Hsp33 family molecular chaperone HslO</fullName>
    </submittedName>
</protein>
<accession>A0AAU8A4G4</accession>
<keyword evidence="1" id="KW-0963">Cytoplasm</keyword>
<dbReference type="EMBL" id="CP099959">
    <property type="protein sequence ID" value="XCC58585.1"/>
    <property type="molecule type" value="Genomic_DNA"/>
</dbReference>
<evidence type="ECO:0000256" key="3">
    <source>
        <dbReference type="ARBA" id="ARBA00023157"/>
    </source>
</evidence>
<dbReference type="AlphaFoldDB" id="A0AAU8A4G4"/>
<dbReference type="Gene3D" id="3.55.30.10">
    <property type="entry name" value="Hsp33 domain"/>
    <property type="match status" value="1"/>
</dbReference>
<dbReference type="SUPFAM" id="SSF64397">
    <property type="entry name" value="Hsp33 domain"/>
    <property type="match status" value="1"/>
</dbReference>
<evidence type="ECO:0000256" key="4">
    <source>
        <dbReference type="ARBA" id="ARBA00023186"/>
    </source>
</evidence>
<evidence type="ECO:0000313" key="6">
    <source>
        <dbReference type="EMBL" id="XCC58585.1"/>
    </source>
</evidence>
<dbReference type="PANTHER" id="PTHR30111">
    <property type="entry name" value="33 KDA CHAPERONIN"/>
    <property type="match status" value="1"/>
</dbReference>
<evidence type="ECO:0000256" key="5">
    <source>
        <dbReference type="ARBA" id="ARBA00023284"/>
    </source>
</evidence>
<organism evidence="6">
    <name type="scientific">Polynucleobacter sp. UK-FUSCHL-C3</name>
    <dbReference type="NCBI Taxonomy" id="2955208"/>
    <lineage>
        <taxon>Bacteria</taxon>
        <taxon>Pseudomonadati</taxon>
        <taxon>Pseudomonadota</taxon>
        <taxon>Betaproteobacteria</taxon>
        <taxon>Burkholderiales</taxon>
        <taxon>Burkholderiaceae</taxon>
        <taxon>Polynucleobacter</taxon>
    </lineage>
</organism>
<dbReference type="Gene3D" id="3.90.1280.10">
    <property type="entry name" value="HSP33 redox switch-like"/>
    <property type="match status" value="1"/>
</dbReference>
<dbReference type="Gene3D" id="1.10.287.480">
    <property type="entry name" value="helix hairpin bin"/>
    <property type="match status" value="1"/>
</dbReference>